<dbReference type="SUPFAM" id="SSF48452">
    <property type="entry name" value="TPR-like"/>
    <property type="match status" value="1"/>
</dbReference>
<dbReference type="EMBL" id="JAAEDK010000140">
    <property type="protein sequence ID" value="MBR0662682.1"/>
    <property type="molecule type" value="Genomic_DNA"/>
</dbReference>
<evidence type="ECO:0000313" key="1">
    <source>
        <dbReference type="EMBL" id="MBR0662682.1"/>
    </source>
</evidence>
<name>A0A9X9WQS2_9PROT</name>
<organism evidence="1 2">
    <name type="scientific">Neoroseomonas oryzicola</name>
    <dbReference type="NCBI Taxonomy" id="535904"/>
    <lineage>
        <taxon>Bacteria</taxon>
        <taxon>Pseudomonadati</taxon>
        <taxon>Pseudomonadota</taxon>
        <taxon>Alphaproteobacteria</taxon>
        <taxon>Acetobacterales</taxon>
        <taxon>Acetobacteraceae</taxon>
        <taxon>Neoroseomonas</taxon>
    </lineage>
</organism>
<evidence type="ECO:0000313" key="2">
    <source>
        <dbReference type="Proteomes" id="UP001138708"/>
    </source>
</evidence>
<protein>
    <recommendedName>
        <fullName evidence="3">Tetratricopeptide repeat protein</fullName>
    </recommendedName>
</protein>
<reference evidence="1" key="1">
    <citation type="submission" date="2020-01" db="EMBL/GenBank/DDBJ databases">
        <authorList>
            <person name="Rat A."/>
        </authorList>
    </citation>
    <scope>NUCLEOTIDE SEQUENCE</scope>
    <source>
        <strain evidence="1">LMG 31161</strain>
    </source>
</reference>
<gene>
    <name evidence="1" type="ORF">GXW75_25780</name>
</gene>
<dbReference type="Proteomes" id="UP001138708">
    <property type="component" value="Unassembled WGS sequence"/>
</dbReference>
<sequence length="100" mass="10208">MSAARAGRLDEGRGLLEAALAAAPSDRGTLADLVVVLSWAGRDREALARFDSLGEAAAPAYAIAAAAVSARRTGQAARAVRLYQAAIAGGERSTETRIGL</sequence>
<reference evidence="1" key="2">
    <citation type="journal article" date="2021" name="Syst. Appl. Microbiol.">
        <title>Roseomonas hellenica sp. nov., isolated from roots of wild-growing Alkanna tinctoria.</title>
        <authorList>
            <person name="Rat A."/>
            <person name="Naranjo H.D."/>
            <person name="Lebbe L."/>
            <person name="Cnockaert M."/>
            <person name="Krigas N."/>
            <person name="Grigoriadou K."/>
            <person name="Maloupa E."/>
            <person name="Willems A."/>
        </authorList>
    </citation>
    <scope>NUCLEOTIDE SEQUENCE</scope>
    <source>
        <strain evidence="1">LMG 31161</strain>
    </source>
</reference>
<evidence type="ECO:0008006" key="3">
    <source>
        <dbReference type="Google" id="ProtNLM"/>
    </source>
</evidence>
<dbReference type="Gene3D" id="1.25.40.10">
    <property type="entry name" value="Tetratricopeptide repeat domain"/>
    <property type="match status" value="1"/>
</dbReference>
<dbReference type="AlphaFoldDB" id="A0A9X9WQS2"/>
<feature type="non-terminal residue" evidence="1">
    <location>
        <position position="100"/>
    </location>
</feature>
<comment type="caution">
    <text evidence="1">The sequence shown here is derived from an EMBL/GenBank/DDBJ whole genome shotgun (WGS) entry which is preliminary data.</text>
</comment>
<dbReference type="InterPro" id="IPR011990">
    <property type="entry name" value="TPR-like_helical_dom_sf"/>
</dbReference>
<proteinExistence type="predicted"/>
<accession>A0A9X9WQS2</accession>